<keyword evidence="1" id="KW-1133">Transmembrane helix</keyword>
<sequence length="68" mass="7231">MSGSEKAGTAAERRRRLWLMVPILFVGVLIGRAVATAVGVEDPWNVVVTAAVAAVLTFVILVLVDTPR</sequence>
<accession>A0ABD6WBY6</accession>
<feature type="transmembrane region" description="Helical" evidence="1">
    <location>
        <begin position="17"/>
        <end position="38"/>
    </location>
</feature>
<protein>
    <submittedName>
        <fullName evidence="2">Uncharacterized protein</fullName>
    </submittedName>
</protein>
<evidence type="ECO:0000256" key="1">
    <source>
        <dbReference type="SAM" id="Phobius"/>
    </source>
</evidence>
<keyword evidence="5" id="KW-1185">Reference proteome</keyword>
<dbReference type="AlphaFoldDB" id="A0ABD6WBY6"/>
<dbReference type="RefSeq" id="WP_097166229.1">
    <property type="nucleotide sequence ID" value="NZ_CP028129.1"/>
</dbReference>
<keyword evidence="1" id="KW-0812">Transmembrane</keyword>
<evidence type="ECO:0000313" key="4">
    <source>
        <dbReference type="Proteomes" id="UP000237881"/>
    </source>
</evidence>
<evidence type="ECO:0000313" key="5">
    <source>
        <dbReference type="Proteomes" id="UP000239698"/>
    </source>
</evidence>
<gene>
    <name evidence="2" type="ORF">C5C04_03155</name>
    <name evidence="3" type="ORF">C5C40_06895</name>
</gene>
<dbReference type="GeneID" id="49818970"/>
<proteinExistence type="predicted"/>
<dbReference type="EMBL" id="PSVT01000011">
    <property type="protein sequence ID" value="PPH77377.1"/>
    <property type="molecule type" value="Genomic_DNA"/>
</dbReference>
<dbReference type="Proteomes" id="UP000239698">
    <property type="component" value="Unassembled WGS sequence"/>
</dbReference>
<feature type="transmembrane region" description="Helical" evidence="1">
    <location>
        <begin position="44"/>
        <end position="64"/>
    </location>
</feature>
<comment type="caution">
    <text evidence="2">The sequence shown here is derived from an EMBL/GenBank/DDBJ whole genome shotgun (WGS) entry which is preliminary data.</text>
</comment>
<evidence type="ECO:0000313" key="2">
    <source>
        <dbReference type="EMBL" id="PPF15548.1"/>
    </source>
</evidence>
<dbReference type="EMBL" id="PSUL01000004">
    <property type="protein sequence ID" value="PPF15548.1"/>
    <property type="molecule type" value="Genomic_DNA"/>
</dbReference>
<organism evidence="2 4">
    <name type="scientific">Rathayibacter rathayi</name>
    <name type="common">Corynebacterium rathayi</name>
    <dbReference type="NCBI Taxonomy" id="33887"/>
    <lineage>
        <taxon>Bacteria</taxon>
        <taxon>Bacillati</taxon>
        <taxon>Actinomycetota</taxon>
        <taxon>Actinomycetes</taxon>
        <taxon>Micrococcales</taxon>
        <taxon>Microbacteriaceae</taxon>
        <taxon>Rathayibacter</taxon>
    </lineage>
</organism>
<keyword evidence="1" id="KW-0472">Membrane</keyword>
<reference evidence="4 5" key="1">
    <citation type="submission" date="2018-02" db="EMBL/GenBank/DDBJ databases">
        <title>Bacteriophage NCPPB3778 and a type I-E CRISPR drive the evolution of the US Biological Select Agent, Rathayibacter toxicus.</title>
        <authorList>
            <person name="Davis E.W.II."/>
            <person name="Tabima J.F."/>
            <person name="Weisberg A.J."/>
            <person name="Lopes L.D."/>
            <person name="Wiseman M.S."/>
            <person name="Wiseman M.S."/>
            <person name="Pupko T."/>
            <person name="Belcher M.S."/>
            <person name="Sechler A.J."/>
            <person name="Tancos M.A."/>
            <person name="Schroeder B.K."/>
            <person name="Murray T.D."/>
            <person name="Luster D.G."/>
            <person name="Schneider W.L."/>
            <person name="Rogers E."/>
            <person name="Andreote F.D."/>
            <person name="Grunwald N.J."/>
            <person name="Putnam M.L."/>
            <person name="Chang J.H."/>
        </authorList>
    </citation>
    <scope>NUCLEOTIDE SEQUENCE [LARGE SCALE GENOMIC DNA]</scope>
    <source>
        <strain evidence="3 5">AY1D6</strain>
        <strain evidence="2 4">AY1I9</strain>
    </source>
</reference>
<name>A0ABD6WBY6_RATRA</name>
<dbReference type="KEGG" id="rry:C1O28_00755"/>
<dbReference type="Proteomes" id="UP000237881">
    <property type="component" value="Unassembled WGS sequence"/>
</dbReference>
<evidence type="ECO:0000313" key="3">
    <source>
        <dbReference type="EMBL" id="PPH77377.1"/>
    </source>
</evidence>